<dbReference type="AlphaFoldDB" id="A0A6A4PLA8"/>
<dbReference type="InterPro" id="IPR019188">
    <property type="entry name" value="SNAPC1"/>
</dbReference>
<evidence type="ECO:0000313" key="1">
    <source>
        <dbReference type="EMBL" id="KAE9602226.1"/>
    </source>
</evidence>
<dbReference type="GO" id="GO:0042796">
    <property type="term" value="P:snRNA transcription by RNA polymerase III"/>
    <property type="evidence" value="ECO:0007669"/>
    <property type="project" value="TreeGrafter"/>
</dbReference>
<name>A0A6A4PLA8_LUPAL</name>
<dbReference type="GO" id="GO:0042795">
    <property type="term" value="P:snRNA transcription by RNA polymerase II"/>
    <property type="evidence" value="ECO:0007669"/>
    <property type="project" value="TreeGrafter"/>
</dbReference>
<proteinExistence type="predicted"/>
<dbReference type="PANTHER" id="PTHR15131:SF3">
    <property type="entry name" value="SNRNA-ACTIVATING PROTEIN COMPLEX SUBUNIT 1"/>
    <property type="match status" value="1"/>
</dbReference>
<sequence length="279" mass="31844">MNMDTFKKDIDELIGEFAKNELTTLADMKRIWLDKKFSYIYQASPSTNLAFFMQSLFAHSIDYMVGNDSLSHRLGGLYCLYCLYEVQPHNPPFRVYISLGQLEKLKVLVVDAKAKGINVVPALVKRMLNRNTFLFGAVDLSECSAVETVNHLQEIQNARIQTAKEKLFSSTPIESHVNMDLGMTIDLDSLKKMSSEYAEAKDLAIKEASEVIDVEDIEHISKGKERIGDVVEKIADDWNAQKQAFYKRTGLEEDEGYDRELERLLLEHNQDGDEESDEE</sequence>
<dbReference type="Pfam" id="PF09808">
    <property type="entry name" value="SNAPC1"/>
    <property type="match status" value="1"/>
</dbReference>
<reference evidence="2" key="1">
    <citation type="journal article" date="2020" name="Nat. Commun.">
        <title>Genome sequence of the cluster root forming white lupin.</title>
        <authorList>
            <person name="Hufnagel B."/>
            <person name="Marques A."/>
            <person name="Soriano A."/>
            <person name="Marques L."/>
            <person name="Divol F."/>
            <person name="Doumas P."/>
            <person name="Sallet E."/>
            <person name="Mancinotti D."/>
            <person name="Carrere S."/>
            <person name="Marande W."/>
            <person name="Arribat S."/>
            <person name="Keller J."/>
            <person name="Huneau C."/>
            <person name="Blein T."/>
            <person name="Aime D."/>
            <person name="Laguerre M."/>
            <person name="Taylor J."/>
            <person name="Schubert V."/>
            <person name="Nelson M."/>
            <person name="Geu-Flores F."/>
            <person name="Crespi M."/>
            <person name="Gallardo-Guerrero K."/>
            <person name="Delaux P.-M."/>
            <person name="Salse J."/>
            <person name="Berges H."/>
            <person name="Guyot R."/>
            <person name="Gouzy J."/>
            <person name="Peret B."/>
        </authorList>
    </citation>
    <scope>NUCLEOTIDE SEQUENCE [LARGE SCALE GENOMIC DNA]</scope>
    <source>
        <strain evidence="2">cv. Amiga</strain>
    </source>
</reference>
<protein>
    <submittedName>
        <fullName evidence="1">Putative small nuclear RNA activating complex (SNAPc), subunit SNAP43</fullName>
    </submittedName>
</protein>
<gene>
    <name evidence="1" type="ORF">Lalb_Chr12g0197301</name>
</gene>
<comment type="caution">
    <text evidence="1">The sequence shown here is derived from an EMBL/GenBank/DDBJ whole genome shotgun (WGS) entry which is preliminary data.</text>
</comment>
<dbReference type="GO" id="GO:0043565">
    <property type="term" value="F:sequence-specific DNA binding"/>
    <property type="evidence" value="ECO:0007669"/>
    <property type="project" value="TreeGrafter"/>
</dbReference>
<dbReference type="Proteomes" id="UP000447434">
    <property type="component" value="Chromosome 12"/>
</dbReference>
<dbReference type="GO" id="GO:0019185">
    <property type="term" value="C:snRNA-activating protein complex"/>
    <property type="evidence" value="ECO:0007669"/>
    <property type="project" value="TreeGrafter"/>
</dbReference>
<keyword evidence="2" id="KW-1185">Reference proteome</keyword>
<dbReference type="OrthoDB" id="20127at2759"/>
<dbReference type="EMBL" id="WOCE01000012">
    <property type="protein sequence ID" value="KAE9602226.1"/>
    <property type="molecule type" value="Genomic_DNA"/>
</dbReference>
<evidence type="ECO:0000313" key="2">
    <source>
        <dbReference type="Proteomes" id="UP000447434"/>
    </source>
</evidence>
<dbReference type="PANTHER" id="PTHR15131">
    <property type="entry name" value="SMALL NUCLEAR RNA ACTIVATING COMPLEX, POLYPEPTIDE 1"/>
    <property type="match status" value="1"/>
</dbReference>
<organism evidence="1 2">
    <name type="scientific">Lupinus albus</name>
    <name type="common">White lupine</name>
    <name type="synonym">Lupinus termis</name>
    <dbReference type="NCBI Taxonomy" id="3870"/>
    <lineage>
        <taxon>Eukaryota</taxon>
        <taxon>Viridiplantae</taxon>
        <taxon>Streptophyta</taxon>
        <taxon>Embryophyta</taxon>
        <taxon>Tracheophyta</taxon>
        <taxon>Spermatophyta</taxon>
        <taxon>Magnoliopsida</taxon>
        <taxon>eudicotyledons</taxon>
        <taxon>Gunneridae</taxon>
        <taxon>Pentapetalae</taxon>
        <taxon>rosids</taxon>
        <taxon>fabids</taxon>
        <taxon>Fabales</taxon>
        <taxon>Fabaceae</taxon>
        <taxon>Papilionoideae</taxon>
        <taxon>50 kb inversion clade</taxon>
        <taxon>genistoids sensu lato</taxon>
        <taxon>core genistoids</taxon>
        <taxon>Genisteae</taxon>
        <taxon>Lupinus</taxon>
    </lineage>
</organism>
<accession>A0A6A4PLA8</accession>